<evidence type="ECO:0008006" key="5">
    <source>
        <dbReference type="Google" id="ProtNLM"/>
    </source>
</evidence>
<protein>
    <recommendedName>
        <fullName evidence="5">Lipoprotein</fullName>
    </recommendedName>
</protein>
<keyword evidence="2" id="KW-0732">Signal</keyword>
<evidence type="ECO:0000313" key="3">
    <source>
        <dbReference type="EMBL" id="GGM76563.1"/>
    </source>
</evidence>
<proteinExistence type="predicted"/>
<keyword evidence="4" id="KW-1185">Reference proteome</keyword>
<dbReference type="RefSeq" id="WP_189153357.1">
    <property type="nucleotide sequence ID" value="NZ_BMNC01000001.1"/>
</dbReference>
<reference evidence="4" key="1">
    <citation type="journal article" date="2019" name="Int. J. Syst. Evol. Microbiol.">
        <title>The Global Catalogue of Microorganisms (GCM) 10K type strain sequencing project: providing services to taxonomists for standard genome sequencing and annotation.</title>
        <authorList>
            <consortium name="The Broad Institute Genomics Platform"/>
            <consortium name="The Broad Institute Genome Sequencing Center for Infectious Disease"/>
            <person name="Wu L."/>
            <person name="Ma J."/>
        </authorList>
    </citation>
    <scope>NUCLEOTIDE SEQUENCE [LARGE SCALE GENOMIC DNA]</scope>
    <source>
        <strain evidence="4">CGMCC 4.7319</strain>
    </source>
</reference>
<dbReference type="Proteomes" id="UP000597656">
    <property type="component" value="Unassembled WGS sequence"/>
</dbReference>
<accession>A0ABQ2HER1</accession>
<feature type="chain" id="PRO_5045317270" description="Lipoprotein" evidence="2">
    <location>
        <begin position="19"/>
        <end position="239"/>
    </location>
</feature>
<name>A0ABQ2HER1_9PSEU</name>
<sequence length="239" mass="24338">MIAKVRIHHLFLVIPVIAGMLVAGCGSTPPPQPAVTSTSDVASSTTPADPTGSAAPAEPTRSVPPAPATPFPAELVGEWSASTSKSGLLELVLTADGGFRQLSGTFDWRGKATVKGARITFTGVDGKSSTEDWSISGGTLTLAGLTYLKADAGAGGALALAGSWMGMDDIFETLTFSENGTYKRERDGGTTAIGSFKVQGDKLTLQPAGGAPTTADFSVADAILTLKTSAGTVQYVRSS</sequence>
<organism evidence="3 4">
    <name type="scientific">Lentzea pudingi</name>
    <dbReference type="NCBI Taxonomy" id="1789439"/>
    <lineage>
        <taxon>Bacteria</taxon>
        <taxon>Bacillati</taxon>
        <taxon>Actinomycetota</taxon>
        <taxon>Actinomycetes</taxon>
        <taxon>Pseudonocardiales</taxon>
        <taxon>Pseudonocardiaceae</taxon>
        <taxon>Lentzea</taxon>
    </lineage>
</organism>
<dbReference type="PROSITE" id="PS51257">
    <property type="entry name" value="PROKAR_LIPOPROTEIN"/>
    <property type="match status" value="1"/>
</dbReference>
<evidence type="ECO:0000256" key="2">
    <source>
        <dbReference type="SAM" id="SignalP"/>
    </source>
</evidence>
<comment type="caution">
    <text evidence="3">The sequence shown here is derived from an EMBL/GenBank/DDBJ whole genome shotgun (WGS) entry which is preliminary data.</text>
</comment>
<feature type="signal peptide" evidence="2">
    <location>
        <begin position="1"/>
        <end position="18"/>
    </location>
</feature>
<dbReference type="EMBL" id="BMNC01000001">
    <property type="protein sequence ID" value="GGM76563.1"/>
    <property type="molecule type" value="Genomic_DNA"/>
</dbReference>
<gene>
    <name evidence="3" type="ORF">GCM10011609_10540</name>
</gene>
<evidence type="ECO:0000256" key="1">
    <source>
        <dbReference type="SAM" id="MobiDB-lite"/>
    </source>
</evidence>
<evidence type="ECO:0000313" key="4">
    <source>
        <dbReference type="Proteomes" id="UP000597656"/>
    </source>
</evidence>
<feature type="compositionally biased region" description="Low complexity" evidence="1">
    <location>
        <begin position="34"/>
        <end position="49"/>
    </location>
</feature>
<feature type="region of interest" description="Disordered" evidence="1">
    <location>
        <begin position="28"/>
        <end position="71"/>
    </location>
</feature>